<dbReference type="GO" id="GO:0006508">
    <property type="term" value="P:proteolysis"/>
    <property type="evidence" value="ECO:0007669"/>
    <property type="project" value="UniProtKB-KW"/>
</dbReference>
<dbReference type="RefSeq" id="WP_309941244.1">
    <property type="nucleotide sequence ID" value="NZ_AP025305.1"/>
</dbReference>
<proteinExistence type="predicted"/>
<dbReference type="SUPFAM" id="SSF53474">
    <property type="entry name" value="alpha/beta-Hydrolases"/>
    <property type="match status" value="1"/>
</dbReference>
<evidence type="ECO:0000313" key="5">
    <source>
        <dbReference type="EMBL" id="MDR6240891.1"/>
    </source>
</evidence>
<keyword evidence="1" id="KW-0645">Protease</keyword>
<dbReference type="Proteomes" id="UP001185092">
    <property type="component" value="Unassembled WGS sequence"/>
</dbReference>
<dbReference type="PANTHER" id="PTHR11010:SF38">
    <property type="entry name" value="LYSOSOMAL PRO-X CARBOXYPEPTIDASE"/>
    <property type="match status" value="1"/>
</dbReference>
<protein>
    <recommendedName>
        <fullName evidence="7">PS-10 peptidase S37</fullName>
    </recommendedName>
</protein>
<dbReference type="Gene3D" id="3.40.50.1820">
    <property type="entry name" value="alpha/beta hydrolase"/>
    <property type="match status" value="2"/>
</dbReference>
<evidence type="ECO:0008006" key="7">
    <source>
        <dbReference type="Google" id="ProtNLM"/>
    </source>
</evidence>
<dbReference type="PROSITE" id="PS51257">
    <property type="entry name" value="PROKAR_LIPOPROTEIN"/>
    <property type="match status" value="1"/>
</dbReference>
<keyword evidence="6" id="KW-1185">Reference proteome</keyword>
<evidence type="ECO:0000256" key="2">
    <source>
        <dbReference type="ARBA" id="ARBA00022729"/>
    </source>
</evidence>
<gene>
    <name evidence="5" type="ORF">HNQ88_003967</name>
</gene>
<sequence>MKNLTKPFAMFVMLLTLFASCQQSGNKKVEASSEAKQTSKLREFLGTLENVQIEEMEISDPKDEIYSEKYKLMFTQPIDHKDLSKGVFQQKVVLSHVSAAKPIVAELQGYVMWSDKAGELSTLLESNQVVIEHRYFGESMPKDCIQWSTLNIEQAAADQHAIISKLKKFYTSKWITTGISKGGQTTIYHKYFYPEDVDVAVPYVAPIMLALEEDRIYPFLDQVGTKECRDKVYGFQRAMLERKAELLPKFKEYTEEKGYDYVFDLEGAYDYGALEFPFGFWQWGYTSCDDIVAVDADAQEFFDFMVKAVRFRDYDKATVKETESFYYQASTQLGYYGYRTDGLEDLLSVENPNNQVFAPKGIPLEYDNSDMKKVVEWLKTNDNNFLYLYGEYDTWTACAIDISDHTTNAVKMVHPKGSHGVRIKHFSEEDKNKIYDTLESWLKYKIPESGKAKTIDKKKKLQ</sequence>
<evidence type="ECO:0000256" key="4">
    <source>
        <dbReference type="SAM" id="SignalP"/>
    </source>
</evidence>
<dbReference type="InterPro" id="IPR029058">
    <property type="entry name" value="AB_hydrolase_fold"/>
</dbReference>
<dbReference type="AlphaFoldDB" id="A0AAE3XMZ0"/>
<evidence type="ECO:0000256" key="3">
    <source>
        <dbReference type="ARBA" id="ARBA00022801"/>
    </source>
</evidence>
<keyword evidence="2 4" id="KW-0732">Signal</keyword>
<dbReference type="PANTHER" id="PTHR11010">
    <property type="entry name" value="PROTEASE S28 PRO-X CARBOXYPEPTIDASE-RELATED"/>
    <property type="match status" value="1"/>
</dbReference>
<dbReference type="Pfam" id="PF05576">
    <property type="entry name" value="Peptidase_S37"/>
    <property type="match status" value="1"/>
</dbReference>
<comment type="caution">
    <text evidence="5">The sequence shown here is derived from an EMBL/GenBank/DDBJ whole genome shotgun (WGS) entry which is preliminary data.</text>
</comment>
<feature type="chain" id="PRO_5041933646" description="PS-10 peptidase S37" evidence="4">
    <location>
        <begin position="22"/>
        <end position="462"/>
    </location>
</feature>
<keyword evidence="3" id="KW-0378">Hydrolase</keyword>
<organism evidence="5 6">
    <name type="scientific">Aureibacter tunicatorum</name>
    <dbReference type="NCBI Taxonomy" id="866807"/>
    <lineage>
        <taxon>Bacteria</taxon>
        <taxon>Pseudomonadati</taxon>
        <taxon>Bacteroidota</taxon>
        <taxon>Cytophagia</taxon>
        <taxon>Cytophagales</taxon>
        <taxon>Persicobacteraceae</taxon>
        <taxon>Aureibacter</taxon>
    </lineage>
</organism>
<accession>A0AAE3XMZ0</accession>
<dbReference type="InterPro" id="IPR008761">
    <property type="entry name" value="Peptidase_S37"/>
</dbReference>
<dbReference type="EMBL" id="JAVDQD010000006">
    <property type="protein sequence ID" value="MDR6240891.1"/>
    <property type="molecule type" value="Genomic_DNA"/>
</dbReference>
<name>A0AAE3XMZ0_9BACT</name>
<evidence type="ECO:0000313" key="6">
    <source>
        <dbReference type="Proteomes" id="UP001185092"/>
    </source>
</evidence>
<dbReference type="GO" id="GO:0008239">
    <property type="term" value="F:dipeptidyl-peptidase activity"/>
    <property type="evidence" value="ECO:0007669"/>
    <property type="project" value="TreeGrafter"/>
</dbReference>
<reference evidence="5" key="1">
    <citation type="submission" date="2023-07" db="EMBL/GenBank/DDBJ databases">
        <title>Genomic Encyclopedia of Type Strains, Phase IV (KMG-IV): sequencing the most valuable type-strain genomes for metagenomic binning, comparative biology and taxonomic classification.</title>
        <authorList>
            <person name="Goeker M."/>
        </authorList>
    </citation>
    <scope>NUCLEOTIDE SEQUENCE</scope>
    <source>
        <strain evidence="5">DSM 26174</strain>
    </source>
</reference>
<feature type="signal peptide" evidence="4">
    <location>
        <begin position="1"/>
        <end position="21"/>
    </location>
</feature>
<evidence type="ECO:0000256" key="1">
    <source>
        <dbReference type="ARBA" id="ARBA00022670"/>
    </source>
</evidence>